<protein>
    <submittedName>
        <fullName evidence="1">Fibronectin type iii domain protein</fullName>
    </submittedName>
</protein>
<dbReference type="PANTHER" id="PTHR36453">
    <property type="entry name" value="SECRETED PROTEIN-RELATED"/>
    <property type="match status" value="1"/>
</dbReference>
<dbReference type="AlphaFoldDB" id="A0A0M0K911"/>
<dbReference type="InterPro" id="IPR012334">
    <property type="entry name" value="Pectin_lyas_fold"/>
</dbReference>
<accession>A0A0M0K911</accession>
<dbReference type="Gene3D" id="2.160.20.10">
    <property type="entry name" value="Single-stranded right-handed beta-helix, Pectin lyase-like"/>
    <property type="match status" value="1"/>
</dbReference>
<organism evidence="1 2">
    <name type="scientific">Chrysochromulina tobinii</name>
    <dbReference type="NCBI Taxonomy" id="1460289"/>
    <lineage>
        <taxon>Eukaryota</taxon>
        <taxon>Haptista</taxon>
        <taxon>Haptophyta</taxon>
        <taxon>Prymnesiophyceae</taxon>
        <taxon>Prymnesiales</taxon>
        <taxon>Chrysochromulinaceae</taxon>
        <taxon>Chrysochromulina</taxon>
    </lineage>
</organism>
<evidence type="ECO:0000313" key="2">
    <source>
        <dbReference type="Proteomes" id="UP000037460"/>
    </source>
</evidence>
<reference evidence="2" key="1">
    <citation type="journal article" date="2015" name="PLoS Genet.">
        <title>Genome Sequence and Transcriptome Analyses of Chrysochromulina tobin: Metabolic Tools for Enhanced Algal Fitness in the Prominent Order Prymnesiales (Haptophyceae).</title>
        <authorList>
            <person name="Hovde B.T."/>
            <person name="Deodato C.R."/>
            <person name="Hunsperger H.M."/>
            <person name="Ryken S.A."/>
            <person name="Yost W."/>
            <person name="Jha R.K."/>
            <person name="Patterson J."/>
            <person name="Monnat R.J. Jr."/>
            <person name="Barlow S.B."/>
            <person name="Starkenburg S.R."/>
            <person name="Cattolico R.A."/>
        </authorList>
    </citation>
    <scope>NUCLEOTIDE SEQUENCE</scope>
    <source>
        <strain evidence="2">CCMP291</strain>
    </source>
</reference>
<dbReference type="PANTHER" id="PTHR36453:SF1">
    <property type="entry name" value="RIGHT HANDED BETA HELIX DOMAIN-CONTAINING PROTEIN"/>
    <property type="match status" value="1"/>
</dbReference>
<dbReference type="InterPro" id="IPR011050">
    <property type="entry name" value="Pectin_lyase_fold/virulence"/>
</dbReference>
<evidence type="ECO:0000313" key="1">
    <source>
        <dbReference type="EMBL" id="KOO35294.1"/>
    </source>
</evidence>
<gene>
    <name evidence="1" type="ORF">Ctob_013722</name>
</gene>
<dbReference type="OrthoDB" id="10025010at2759"/>
<keyword evidence="2" id="KW-1185">Reference proteome</keyword>
<sequence length="435" mass="46730">MMQPCWRNLVHKACDQGAKGPPDLAGAVTGARPVGYKGYVVAGLGAPLEGSGYIENVGPSSTMEPGDWALDEIVEPGKRRWRAYYALRAGETVTSVRAMMPTLSVLLNVSGGARDLGFVGFAFEYATWLRPGQADGYVEQQTGCGTVGTNYSSNSDCNKDYFWSVKSPGNVLVQDATNVSFVGCEFSKLGGFGLDLSRTVGCVIDGCYFHDISGSAIQIGQFQDALAAPLDRDNVVRNTIIVRAAAEYSGAAGLNVGYTVGTLLEHNDVGNLTYGAISVGWGWWRHVCATCTNAANNTIRFNRAHGYKQALNDGGGIYMLGPQNGSLIHGNWVYDQGTASSGALYPDEGSAYSTWSGNVVTNIHGSKWLHLWTSSIHDVVVRDNFADTDYYQNSGTNCPMINNTVFQPGSPPRDAQEIMDFAGVPKGHRWASVLR</sequence>
<proteinExistence type="predicted"/>
<dbReference type="EMBL" id="JWZX01000922">
    <property type="protein sequence ID" value="KOO35294.1"/>
    <property type="molecule type" value="Genomic_DNA"/>
</dbReference>
<dbReference type="SUPFAM" id="SSF51126">
    <property type="entry name" value="Pectin lyase-like"/>
    <property type="match status" value="1"/>
</dbReference>
<name>A0A0M0K911_9EUKA</name>
<comment type="caution">
    <text evidence="1">The sequence shown here is derived from an EMBL/GenBank/DDBJ whole genome shotgun (WGS) entry which is preliminary data.</text>
</comment>
<dbReference type="Proteomes" id="UP000037460">
    <property type="component" value="Unassembled WGS sequence"/>
</dbReference>